<dbReference type="Proteomes" id="UP000003157">
    <property type="component" value="Unassembled WGS sequence"/>
</dbReference>
<name>E7GEV2_9FIRM</name>
<dbReference type="GeneID" id="78231492"/>
<dbReference type="EMBL" id="ADKX01000046">
    <property type="protein sequence ID" value="EFW03553.1"/>
    <property type="molecule type" value="Genomic_DNA"/>
</dbReference>
<proteinExistence type="predicted"/>
<dbReference type="HOGENOM" id="CLU_2301021_0_0_9"/>
<protein>
    <submittedName>
        <fullName evidence="1">Uncharacterized protein</fullName>
    </submittedName>
</protein>
<sequence>MENKNISTSDFMKLGNKHLQNTPYSLYQTEKYHLLRIHKNTHHRKYSLRNGPDGDIFTNKAAIMQFVELAKENDKSEMTLEEEKMLKDYLKSAGVTYDGL</sequence>
<evidence type="ECO:0000313" key="2">
    <source>
        <dbReference type="Proteomes" id="UP000003157"/>
    </source>
</evidence>
<evidence type="ECO:0000313" key="1">
    <source>
        <dbReference type="EMBL" id="EFW03553.1"/>
    </source>
</evidence>
<organism evidence="1 2">
    <name type="scientific">Coprobacillus cateniformis</name>
    <dbReference type="NCBI Taxonomy" id="100884"/>
    <lineage>
        <taxon>Bacteria</taxon>
        <taxon>Bacillati</taxon>
        <taxon>Bacillota</taxon>
        <taxon>Erysipelotrichia</taxon>
        <taxon>Erysipelotrichales</taxon>
        <taxon>Coprobacillaceae</taxon>
        <taxon>Coprobacillus</taxon>
    </lineage>
</organism>
<dbReference type="AlphaFoldDB" id="E7GEV2"/>
<accession>E7GEV2</accession>
<dbReference type="STRING" id="100884.GCA_000269565_03748"/>
<keyword evidence="2" id="KW-1185">Reference proteome</keyword>
<reference evidence="1 2" key="1">
    <citation type="submission" date="2010-12" db="EMBL/GenBank/DDBJ databases">
        <title>The Genome Sequence of Coprobacillus sp. strain 29_1.</title>
        <authorList>
            <consortium name="The Broad Institute Genome Sequencing Platform"/>
            <person name="Earl A."/>
            <person name="Ward D."/>
            <person name="Feldgarden M."/>
            <person name="Gevers D."/>
            <person name="Daigneault M."/>
            <person name="Sibley C.D."/>
            <person name="White A."/>
            <person name="Strauss J."/>
            <person name="Allen-Vercoe E."/>
            <person name="Young S.K."/>
            <person name="Zeng Q."/>
            <person name="Gargeya S."/>
            <person name="Fitzgerald M."/>
            <person name="Haas B."/>
            <person name="Abouelleil A."/>
            <person name="Alvarado L."/>
            <person name="Arachchi H.M."/>
            <person name="Berlin A."/>
            <person name="Brown A."/>
            <person name="Chapman S.B."/>
            <person name="Chen Z."/>
            <person name="Dunbar C."/>
            <person name="Freedman E."/>
            <person name="Gearin G."/>
            <person name="Gellesch M."/>
            <person name="Goldberg J."/>
            <person name="Griggs A."/>
            <person name="Gujja S."/>
            <person name="Heilman E."/>
            <person name="Heiman D."/>
            <person name="Howarth C."/>
            <person name="Larson L."/>
            <person name="Lui A."/>
            <person name="MacDonald P.J.P."/>
            <person name="Mehta T."/>
            <person name="Montmayeur A."/>
            <person name="Murphy C."/>
            <person name="Neiman D."/>
            <person name="Pearson M."/>
            <person name="Priest M."/>
            <person name="Roberts A."/>
            <person name="Saif S."/>
            <person name="Shea T."/>
            <person name="Shenoy N."/>
            <person name="Sisk P."/>
            <person name="Stolte C."/>
            <person name="Sykes S."/>
            <person name="White J."/>
            <person name="Yandava C."/>
            <person name="Nusbaum C."/>
            <person name="Birren B."/>
        </authorList>
    </citation>
    <scope>NUCLEOTIDE SEQUENCE [LARGE SCALE GENOMIC DNA]</scope>
    <source>
        <strain evidence="1 2">29_1</strain>
    </source>
</reference>
<comment type="caution">
    <text evidence="1">The sequence shown here is derived from an EMBL/GenBank/DDBJ whole genome shotgun (WGS) entry which is preliminary data.</text>
</comment>
<dbReference type="RefSeq" id="WP_008790326.1">
    <property type="nucleotide sequence ID" value="NZ_AKCB01000004.1"/>
</dbReference>
<gene>
    <name evidence="1" type="ORF">HMPREF9488_03244</name>
</gene>